<protein>
    <recommendedName>
        <fullName evidence="3">DUF429 domain-containing protein</fullName>
    </recommendedName>
</protein>
<sequence length="262" mass="29816">MFEHYVGIDYSGKASPRHKHTSIQIFEALAGGEPQRARHNRSWSRQSCYAYLADSLRAQQEGKRGAMIVGMDHGLSFPLSYFRDERPHKPALPDWMAFLRHFDEHWGEAREKPVSAIASPTLPYPNPTELRVTEKYTSSAKSVLHLNPTLISVAFSTHAGLPWIYDLRREFADILHVWPYDGLKPPPHKSVIAEVYPSLLHNRYSYPGELAKRDERDAYAIALWLQEQDRSGGLGHYMSLSTLTPQQTAEIVPLEGWILGVL</sequence>
<dbReference type="EMBL" id="JAHZIK010000717">
    <property type="protein sequence ID" value="MBW7456979.1"/>
    <property type="molecule type" value="Genomic_DNA"/>
</dbReference>
<proteinExistence type="predicted"/>
<keyword evidence="2" id="KW-1185">Reference proteome</keyword>
<organism evidence="1 2">
    <name type="scientific">Paenibacillus sepulcri</name>
    <dbReference type="NCBI Taxonomy" id="359917"/>
    <lineage>
        <taxon>Bacteria</taxon>
        <taxon>Bacillati</taxon>
        <taxon>Bacillota</taxon>
        <taxon>Bacilli</taxon>
        <taxon>Bacillales</taxon>
        <taxon>Paenibacillaceae</taxon>
        <taxon>Paenibacillus</taxon>
    </lineage>
</organism>
<comment type="caution">
    <text evidence="1">The sequence shown here is derived from an EMBL/GenBank/DDBJ whole genome shotgun (WGS) entry which is preliminary data.</text>
</comment>
<accession>A0ABS7C7U3</accession>
<evidence type="ECO:0008006" key="3">
    <source>
        <dbReference type="Google" id="ProtNLM"/>
    </source>
</evidence>
<evidence type="ECO:0000313" key="1">
    <source>
        <dbReference type="EMBL" id="MBW7456979.1"/>
    </source>
</evidence>
<gene>
    <name evidence="1" type="ORF">K0U00_23370</name>
</gene>
<dbReference type="Proteomes" id="UP001519887">
    <property type="component" value="Unassembled WGS sequence"/>
</dbReference>
<reference evidence="1 2" key="1">
    <citation type="submission" date="2021-07" db="EMBL/GenBank/DDBJ databases">
        <title>Paenibacillus radiodurans sp. nov., isolated from the southeastern edge of Tengger Desert.</title>
        <authorList>
            <person name="Zhang G."/>
        </authorList>
    </citation>
    <scope>NUCLEOTIDE SEQUENCE [LARGE SCALE GENOMIC DNA]</scope>
    <source>
        <strain evidence="1 2">CCM 7311</strain>
    </source>
</reference>
<evidence type="ECO:0000313" key="2">
    <source>
        <dbReference type="Proteomes" id="UP001519887"/>
    </source>
</evidence>
<dbReference type="RefSeq" id="WP_210038827.1">
    <property type="nucleotide sequence ID" value="NZ_JBHLVU010000011.1"/>
</dbReference>
<name>A0ABS7C7U3_9BACL</name>